<reference evidence="2 3" key="1">
    <citation type="submission" date="2016-11" db="EMBL/GenBank/DDBJ databases">
        <authorList>
            <person name="Jaros S."/>
            <person name="Januszkiewicz K."/>
            <person name="Wedrychowicz H."/>
        </authorList>
    </citation>
    <scope>NUCLEOTIDE SEQUENCE [LARGE SCALE GENOMIC DNA]</scope>
    <source>
        <strain evidence="2 3">DSM 25660</strain>
    </source>
</reference>
<proteinExistence type="predicted"/>
<evidence type="ECO:0000313" key="3">
    <source>
        <dbReference type="Proteomes" id="UP000184147"/>
    </source>
</evidence>
<feature type="transmembrane region" description="Helical" evidence="1">
    <location>
        <begin position="6"/>
        <end position="25"/>
    </location>
</feature>
<keyword evidence="1" id="KW-0812">Transmembrane</keyword>
<dbReference type="Proteomes" id="UP000184147">
    <property type="component" value="Unassembled WGS sequence"/>
</dbReference>
<keyword evidence="1" id="KW-1133">Transmembrane helix</keyword>
<dbReference type="EMBL" id="FQVQ01000016">
    <property type="protein sequence ID" value="SHF69815.1"/>
    <property type="molecule type" value="Genomic_DNA"/>
</dbReference>
<evidence type="ECO:0000313" key="2">
    <source>
        <dbReference type="EMBL" id="SHF69815.1"/>
    </source>
</evidence>
<gene>
    <name evidence="2" type="ORF">SAMN05444377_11627</name>
</gene>
<dbReference type="RefSeq" id="WP_073364820.1">
    <property type="nucleotide sequence ID" value="NZ_FQVQ01000016.1"/>
</dbReference>
<organism evidence="2 3">
    <name type="scientific">Flavobacterium fontis</name>
    <dbReference type="NCBI Taxonomy" id="1124188"/>
    <lineage>
        <taxon>Bacteria</taxon>
        <taxon>Pseudomonadati</taxon>
        <taxon>Bacteroidota</taxon>
        <taxon>Flavobacteriia</taxon>
        <taxon>Flavobacteriales</taxon>
        <taxon>Flavobacteriaceae</taxon>
        <taxon>Flavobacterium</taxon>
    </lineage>
</organism>
<keyword evidence="3" id="KW-1185">Reference proteome</keyword>
<keyword evidence="1" id="KW-0472">Membrane</keyword>
<feature type="transmembrane region" description="Helical" evidence="1">
    <location>
        <begin position="37"/>
        <end position="60"/>
    </location>
</feature>
<evidence type="ECO:0008006" key="4">
    <source>
        <dbReference type="Google" id="ProtNLM"/>
    </source>
</evidence>
<name>A0A1M5DSA1_9FLAO</name>
<dbReference type="STRING" id="1124188.SAMN05444377_11627"/>
<protein>
    <recommendedName>
        <fullName evidence="4">Phospholipase_D-nuclease N-terminal</fullName>
    </recommendedName>
</protein>
<evidence type="ECO:0000256" key="1">
    <source>
        <dbReference type="SAM" id="Phobius"/>
    </source>
</evidence>
<dbReference type="AlphaFoldDB" id="A0A1M5DSA1"/>
<accession>A0A1M5DSA1</accession>
<sequence length="69" mass="7921">MAKVGPIPVTLFFLTLLGLLIYGLLLVQRNEKNPRALLLFIGMIFFPFLGPLTYILYYHLVKKHVTKTT</sequence>